<proteinExistence type="predicted"/>
<organism evidence="1 2">
    <name type="scientific">Eretmocerus hayati</name>
    <dbReference type="NCBI Taxonomy" id="131215"/>
    <lineage>
        <taxon>Eukaryota</taxon>
        <taxon>Metazoa</taxon>
        <taxon>Ecdysozoa</taxon>
        <taxon>Arthropoda</taxon>
        <taxon>Hexapoda</taxon>
        <taxon>Insecta</taxon>
        <taxon>Pterygota</taxon>
        <taxon>Neoptera</taxon>
        <taxon>Endopterygota</taxon>
        <taxon>Hymenoptera</taxon>
        <taxon>Apocrita</taxon>
        <taxon>Proctotrupomorpha</taxon>
        <taxon>Chalcidoidea</taxon>
        <taxon>Aphelinidae</taxon>
        <taxon>Aphelininae</taxon>
        <taxon>Eretmocerus</taxon>
    </lineage>
</organism>
<reference evidence="1" key="1">
    <citation type="submission" date="2023-04" db="EMBL/GenBank/DDBJ databases">
        <title>A chromosome-level genome assembly of the parasitoid wasp Eretmocerus hayati.</title>
        <authorList>
            <person name="Zhong Y."/>
            <person name="Liu S."/>
            <person name="Liu Y."/>
        </authorList>
    </citation>
    <scope>NUCLEOTIDE SEQUENCE</scope>
    <source>
        <strain evidence="1">ZJU_SS_LIU_2023</strain>
    </source>
</reference>
<gene>
    <name evidence="1" type="ORF">QAD02_002840</name>
</gene>
<accession>A0ACC2NL03</accession>
<sequence length="191" mass="21823">MAYVIDVQGFRSSSSEFVFKEVATLSTEKGAQLRVFLSKLPHGWNQLPSKLKSENRWLEENYLGIFWSGGDIPYEELEATLQDALKNSTRVFVKGGEKKRLLDKIIPEVLRKNDESVEHAPLEPEDEGLVDSPPLNNEVIKAIMPNDPHLIDAIRVFQIRVFNNSIEEEELLSMALNWAEVEWEPPSKRSC</sequence>
<comment type="caution">
    <text evidence="1">The sequence shown here is derived from an EMBL/GenBank/DDBJ whole genome shotgun (WGS) entry which is preliminary data.</text>
</comment>
<evidence type="ECO:0000313" key="2">
    <source>
        <dbReference type="Proteomes" id="UP001239111"/>
    </source>
</evidence>
<protein>
    <submittedName>
        <fullName evidence="1">Uncharacterized protein</fullName>
    </submittedName>
</protein>
<dbReference type="Proteomes" id="UP001239111">
    <property type="component" value="Chromosome 3"/>
</dbReference>
<evidence type="ECO:0000313" key="1">
    <source>
        <dbReference type="EMBL" id="KAJ8671581.1"/>
    </source>
</evidence>
<dbReference type="EMBL" id="CM056743">
    <property type="protein sequence ID" value="KAJ8671581.1"/>
    <property type="molecule type" value="Genomic_DNA"/>
</dbReference>
<keyword evidence="2" id="KW-1185">Reference proteome</keyword>
<name>A0ACC2NL03_9HYME</name>